<name>A0A6J7C144_9ZZZZ</name>
<reference evidence="2" key="1">
    <citation type="submission" date="2020-05" db="EMBL/GenBank/DDBJ databases">
        <authorList>
            <person name="Chiriac C."/>
            <person name="Salcher M."/>
            <person name="Ghai R."/>
            <person name="Kavagutti S V."/>
        </authorList>
    </citation>
    <scope>NUCLEOTIDE SEQUENCE</scope>
</reference>
<gene>
    <name evidence="2" type="ORF">UFOPK3268_01369</name>
</gene>
<proteinExistence type="predicted"/>
<dbReference type="AlphaFoldDB" id="A0A6J7C144"/>
<feature type="compositionally biased region" description="Low complexity" evidence="1">
    <location>
        <begin position="303"/>
        <end position="320"/>
    </location>
</feature>
<evidence type="ECO:0000313" key="2">
    <source>
        <dbReference type="EMBL" id="CAB4851817.1"/>
    </source>
</evidence>
<accession>A0A6J7C144</accession>
<dbReference type="EMBL" id="CAFBIZ010000197">
    <property type="protein sequence ID" value="CAB4851817.1"/>
    <property type="molecule type" value="Genomic_DNA"/>
</dbReference>
<evidence type="ECO:0000256" key="1">
    <source>
        <dbReference type="SAM" id="MobiDB-lite"/>
    </source>
</evidence>
<feature type="region of interest" description="Disordered" evidence="1">
    <location>
        <begin position="299"/>
        <end position="320"/>
    </location>
</feature>
<organism evidence="2">
    <name type="scientific">freshwater metagenome</name>
    <dbReference type="NCBI Taxonomy" id="449393"/>
    <lineage>
        <taxon>unclassified sequences</taxon>
        <taxon>metagenomes</taxon>
        <taxon>ecological metagenomes</taxon>
    </lineage>
</organism>
<protein>
    <submittedName>
        <fullName evidence="2">Unannotated protein</fullName>
    </submittedName>
</protein>
<sequence length="320" mass="32991">MLAEHRVHHSVVTDERAGVGLGGARGELTGPGLEDHQLLAEIGGLLCRRAEYCRLADGLGEDADRGCVLVIEQVVNDVRDGDHRLVAGGDDETESGIVASCVSDHRGTHCAALGHQGERTGLDRHVQAEGAWGHAVPQVGESQMIRTQEYDPEVLGLLDKLALAAQSFGTFLGPTLAQDGCCSRASGHSVGECLGCGVLGGHQERAVDATVDVETRGHCLDAMHHWAALVHQRETWPGSEAVLLCEGAAGEQVLVAGADQGDARGPEEPVEQVAGQGGVGHGGLVVRLGVADQLPSEGIADVSAGSSISERSSAASTASA</sequence>